<dbReference type="EMBL" id="BMKK01000001">
    <property type="protein sequence ID" value="GGD42111.1"/>
    <property type="molecule type" value="Genomic_DNA"/>
</dbReference>
<accession>A0A916YET2</accession>
<dbReference type="RefSeq" id="WP_188763841.1">
    <property type="nucleotide sequence ID" value="NZ_BMKK01000001.1"/>
</dbReference>
<comment type="caution">
    <text evidence="1">The sequence shown here is derived from an EMBL/GenBank/DDBJ whole genome shotgun (WGS) entry which is preliminary data.</text>
</comment>
<dbReference type="Proteomes" id="UP000609064">
    <property type="component" value="Unassembled WGS sequence"/>
</dbReference>
<reference evidence="1" key="2">
    <citation type="submission" date="2020-09" db="EMBL/GenBank/DDBJ databases">
        <authorList>
            <person name="Sun Q."/>
            <person name="Zhou Y."/>
        </authorList>
    </citation>
    <scope>NUCLEOTIDE SEQUENCE</scope>
    <source>
        <strain evidence="1">CGMCC 1.15958</strain>
    </source>
</reference>
<evidence type="ECO:0000313" key="2">
    <source>
        <dbReference type="Proteomes" id="UP000609064"/>
    </source>
</evidence>
<gene>
    <name evidence="1" type="ORF">GCM10011514_02570</name>
</gene>
<name>A0A916YET2_9BACT</name>
<sequence>MKISLFIFIVSISFWTCKTKPEKVGRGFYNDIVEDLVRHKFYGYYLNRDANDAYGKLVDKYRPLYRKAETDEEYLEIHNEFEEEKNLLEGVFFTGKNSACYLENDTKHIEKFKFAANLERVPFYNEFTDYDSCAILEILKTHLSYSLNNVKSRYFRVGKTPKDSCEIGKIALSEPFFNKNKNKGLIFCRFRCGGLCGFEKVYLLEKIGSYWFIKDEEQISIS</sequence>
<reference evidence="1" key="1">
    <citation type="journal article" date="2014" name="Int. J. Syst. Evol. Microbiol.">
        <title>Complete genome sequence of Corynebacterium casei LMG S-19264T (=DSM 44701T), isolated from a smear-ripened cheese.</title>
        <authorList>
            <consortium name="US DOE Joint Genome Institute (JGI-PGF)"/>
            <person name="Walter F."/>
            <person name="Albersmeier A."/>
            <person name="Kalinowski J."/>
            <person name="Ruckert C."/>
        </authorList>
    </citation>
    <scope>NUCLEOTIDE SEQUENCE</scope>
    <source>
        <strain evidence="1">CGMCC 1.15958</strain>
    </source>
</reference>
<keyword evidence="2" id="KW-1185">Reference proteome</keyword>
<organism evidence="1 2">
    <name type="scientific">Emticicia aquatilis</name>
    <dbReference type="NCBI Taxonomy" id="1537369"/>
    <lineage>
        <taxon>Bacteria</taxon>
        <taxon>Pseudomonadati</taxon>
        <taxon>Bacteroidota</taxon>
        <taxon>Cytophagia</taxon>
        <taxon>Cytophagales</taxon>
        <taxon>Leadbetterellaceae</taxon>
        <taxon>Emticicia</taxon>
    </lineage>
</organism>
<proteinExistence type="predicted"/>
<dbReference type="AlphaFoldDB" id="A0A916YET2"/>
<evidence type="ECO:0000313" key="1">
    <source>
        <dbReference type="EMBL" id="GGD42111.1"/>
    </source>
</evidence>
<protein>
    <submittedName>
        <fullName evidence="1">Uncharacterized protein</fullName>
    </submittedName>
</protein>